<evidence type="ECO:0000313" key="4">
    <source>
        <dbReference type="Proteomes" id="UP000521943"/>
    </source>
</evidence>
<name>A0A8H6M1E1_9AGAR</name>
<feature type="compositionally biased region" description="Polar residues" evidence="1">
    <location>
        <begin position="225"/>
        <end position="243"/>
    </location>
</feature>
<sequence length="296" mass="31325">MRFSTAAVAIAAATLGGSVVSAIPVPNQETALAQLEARETALLIDSILEARGYMDGEVDVSKRGVRTWIQGKLQKAVGVPGSQSADPNAAVARSLDGEVDVSKRGVRTWIQGKLQKAVGVSGSQSADPNAAVARSLDADLVERDEEVSAPAPRPKHHGQGNGNRKGNRKNRKHRKTQNGEHNRKNRKNGNRKNSKHAKEAADPTAPTATGGAGANTDAPSAAHAKSSSTSPAPVPDASTTTLTARELEEFIEILRRAGEDAPETGRRPQRHNHKQGAEARRRARQSRADGGAQHES</sequence>
<evidence type="ECO:0000313" key="3">
    <source>
        <dbReference type="EMBL" id="KAF6749704.1"/>
    </source>
</evidence>
<feature type="compositionally biased region" description="Basic and acidic residues" evidence="1">
    <location>
        <begin position="245"/>
        <end position="266"/>
    </location>
</feature>
<feature type="signal peptide" evidence="2">
    <location>
        <begin position="1"/>
        <end position="22"/>
    </location>
</feature>
<feature type="chain" id="PRO_5034758374" evidence="2">
    <location>
        <begin position="23"/>
        <end position="296"/>
    </location>
</feature>
<evidence type="ECO:0000256" key="2">
    <source>
        <dbReference type="SAM" id="SignalP"/>
    </source>
</evidence>
<proteinExistence type="predicted"/>
<feature type="compositionally biased region" description="Low complexity" evidence="1">
    <location>
        <begin position="202"/>
        <end position="219"/>
    </location>
</feature>
<comment type="caution">
    <text evidence="3">The sequence shown here is derived from an EMBL/GenBank/DDBJ whole genome shotgun (WGS) entry which is preliminary data.</text>
</comment>
<organism evidence="3 4">
    <name type="scientific">Ephemerocybe angulata</name>
    <dbReference type="NCBI Taxonomy" id="980116"/>
    <lineage>
        <taxon>Eukaryota</taxon>
        <taxon>Fungi</taxon>
        <taxon>Dikarya</taxon>
        <taxon>Basidiomycota</taxon>
        <taxon>Agaricomycotina</taxon>
        <taxon>Agaricomycetes</taxon>
        <taxon>Agaricomycetidae</taxon>
        <taxon>Agaricales</taxon>
        <taxon>Agaricineae</taxon>
        <taxon>Psathyrellaceae</taxon>
        <taxon>Ephemerocybe</taxon>
    </lineage>
</organism>
<protein>
    <submittedName>
        <fullName evidence="3">Uncharacterized protein</fullName>
    </submittedName>
</protein>
<evidence type="ECO:0000256" key="1">
    <source>
        <dbReference type="SAM" id="MobiDB-lite"/>
    </source>
</evidence>
<dbReference type="OrthoDB" id="3117023at2759"/>
<keyword evidence="2" id="KW-0732">Signal</keyword>
<feature type="compositionally biased region" description="Basic residues" evidence="1">
    <location>
        <begin position="183"/>
        <end position="195"/>
    </location>
</feature>
<dbReference type="AlphaFoldDB" id="A0A8H6M1E1"/>
<dbReference type="Proteomes" id="UP000521943">
    <property type="component" value="Unassembled WGS sequence"/>
</dbReference>
<accession>A0A8H6M1E1</accession>
<dbReference type="EMBL" id="JACGCI010000061">
    <property type="protein sequence ID" value="KAF6749704.1"/>
    <property type="molecule type" value="Genomic_DNA"/>
</dbReference>
<reference evidence="3 4" key="1">
    <citation type="submission" date="2020-07" db="EMBL/GenBank/DDBJ databases">
        <title>Comparative genomics of pyrophilous fungi reveals a link between fire events and developmental genes.</title>
        <authorList>
            <consortium name="DOE Joint Genome Institute"/>
            <person name="Steindorff A.S."/>
            <person name="Carver A."/>
            <person name="Calhoun S."/>
            <person name="Stillman K."/>
            <person name="Liu H."/>
            <person name="Lipzen A."/>
            <person name="Pangilinan J."/>
            <person name="Labutti K."/>
            <person name="Bruns T.D."/>
            <person name="Grigoriev I.V."/>
        </authorList>
    </citation>
    <scope>NUCLEOTIDE SEQUENCE [LARGE SCALE GENOMIC DNA]</scope>
    <source>
        <strain evidence="3 4">CBS 144469</strain>
    </source>
</reference>
<gene>
    <name evidence="3" type="ORF">DFP72DRAFT_912448</name>
</gene>
<keyword evidence="4" id="KW-1185">Reference proteome</keyword>
<feature type="region of interest" description="Disordered" evidence="1">
    <location>
        <begin position="143"/>
        <end position="296"/>
    </location>
</feature>
<feature type="compositionally biased region" description="Basic residues" evidence="1">
    <location>
        <begin position="165"/>
        <end position="176"/>
    </location>
</feature>